<protein>
    <submittedName>
        <fullName evidence="7">SH3 domain-containing protein</fullName>
    </submittedName>
</protein>
<evidence type="ECO:0000256" key="4">
    <source>
        <dbReference type="ARBA" id="ARBA00022807"/>
    </source>
</evidence>
<dbReference type="PROSITE" id="PS51935">
    <property type="entry name" value="NLPC_P60"/>
    <property type="match status" value="1"/>
</dbReference>
<dbReference type="AlphaFoldDB" id="A0A4U7JDW8"/>
<evidence type="ECO:0000259" key="5">
    <source>
        <dbReference type="PROSITE" id="PS51781"/>
    </source>
</evidence>
<feature type="domain" description="NlpC/P60" evidence="6">
    <location>
        <begin position="171"/>
        <end position="295"/>
    </location>
</feature>
<accession>A0A4U7JDW8</accession>
<feature type="domain" description="SH3b" evidence="5">
    <location>
        <begin position="91"/>
        <end position="152"/>
    </location>
</feature>
<sequence>MIGKINKILVACIFAFSLVLVCSAVMAASQSGQIDGTNVNMRKAPNTSSDVITKLSNSKVSIIDKSNGWYKISFSGKTGWVSSDYIKPLQTAGKINANGVNFRSSASTESNIIGTLNNGKSVVILDTQSGWHKVKVDSKEGYVATKFVDSTTASAKTSRSTTAVTITESDNSDLSDVIAFAKQYVGVRYVAGGKSPNGFDCSGFVSYVYKHFGVSLSSSASDMYSNGTKVSKSALRPGDILFFDASRRGKAGSIDHVGIYMGNDKFIHASSTNNSVIIQKLSEYRGTYIGAKRVM</sequence>
<organism evidence="7 8">
    <name type="scientific">Ruminiclostridium herbifermentans</name>
    <dbReference type="NCBI Taxonomy" id="2488810"/>
    <lineage>
        <taxon>Bacteria</taxon>
        <taxon>Bacillati</taxon>
        <taxon>Bacillota</taxon>
        <taxon>Clostridia</taxon>
        <taxon>Eubacteriales</taxon>
        <taxon>Oscillospiraceae</taxon>
        <taxon>Ruminiclostridium</taxon>
    </lineage>
</organism>
<proteinExistence type="inferred from homology"/>
<evidence type="ECO:0000259" key="6">
    <source>
        <dbReference type="PROSITE" id="PS51935"/>
    </source>
</evidence>
<keyword evidence="2" id="KW-0645">Protease</keyword>
<dbReference type="InterPro" id="IPR003646">
    <property type="entry name" value="SH3-like_bac-type"/>
</dbReference>
<dbReference type="SUPFAM" id="SSF54001">
    <property type="entry name" value="Cysteine proteinases"/>
    <property type="match status" value="1"/>
</dbReference>
<dbReference type="KEGG" id="rher:EHE19_011655"/>
<evidence type="ECO:0000313" key="8">
    <source>
        <dbReference type="Proteomes" id="UP000306409"/>
    </source>
</evidence>
<dbReference type="Proteomes" id="UP000306409">
    <property type="component" value="Chromosome"/>
</dbReference>
<keyword evidence="8" id="KW-1185">Reference proteome</keyword>
<keyword evidence="4" id="KW-0788">Thiol protease</keyword>
<dbReference type="Pfam" id="PF00877">
    <property type="entry name" value="NLPC_P60"/>
    <property type="match status" value="1"/>
</dbReference>
<dbReference type="InterPro" id="IPR051202">
    <property type="entry name" value="Peptidase_C40"/>
</dbReference>
<dbReference type="PANTHER" id="PTHR47053:SF1">
    <property type="entry name" value="MUREIN DD-ENDOPEPTIDASE MEPH-RELATED"/>
    <property type="match status" value="1"/>
</dbReference>
<evidence type="ECO:0000313" key="7">
    <source>
        <dbReference type="EMBL" id="QNU65580.1"/>
    </source>
</evidence>
<dbReference type="EMBL" id="CP061336">
    <property type="protein sequence ID" value="QNU65580.1"/>
    <property type="molecule type" value="Genomic_DNA"/>
</dbReference>
<dbReference type="InterPro" id="IPR036028">
    <property type="entry name" value="SH3-like_dom_sf"/>
</dbReference>
<evidence type="ECO:0000256" key="2">
    <source>
        <dbReference type="ARBA" id="ARBA00022670"/>
    </source>
</evidence>
<dbReference type="SMART" id="SM00287">
    <property type="entry name" value="SH3b"/>
    <property type="match status" value="2"/>
</dbReference>
<name>A0A4U7JDW8_9FIRM</name>
<dbReference type="PANTHER" id="PTHR47053">
    <property type="entry name" value="MUREIN DD-ENDOPEPTIDASE MEPH-RELATED"/>
    <property type="match status" value="1"/>
</dbReference>
<dbReference type="GO" id="GO:0008234">
    <property type="term" value="F:cysteine-type peptidase activity"/>
    <property type="evidence" value="ECO:0007669"/>
    <property type="project" value="UniProtKB-KW"/>
</dbReference>
<dbReference type="PROSITE" id="PS51781">
    <property type="entry name" value="SH3B"/>
    <property type="match status" value="2"/>
</dbReference>
<dbReference type="Gene3D" id="2.30.30.40">
    <property type="entry name" value="SH3 Domains"/>
    <property type="match status" value="2"/>
</dbReference>
<comment type="similarity">
    <text evidence="1">Belongs to the peptidase C40 family.</text>
</comment>
<keyword evidence="3" id="KW-0378">Hydrolase</keyword>
<dbReference type="RefSeq" id="WP_137698689.1">
    <property type="nucleotide sequence ID" value="NZ_CP061336.1"/>
</dbReference>
<dbReference type="Gene3D" id="3.90.1720.10">
    <property type="entry name" value="endopeptidase domain like (from Nostoc punctiforme)"/>
    <property type="match status" value="1"/>
</dbReference>
<dbReference type="SUPFAM" id="SSF50044">
    <property type="entry name" value="SH3-domain"/>
    <property type="match status" value="1"/>
</dbReference>
<gene>
    <name evidence="7" type="ORF">EHE19_011655</name>
</gene>
<dbReference type="InterPro" id="IPR038765">
    <property type="entry name" value="Papain-like_cys_pep_sf"/>
</dbReference>
<dbReference type="OrthoDB" id="9808890at2"/>
<dbReference type="GO" id="GO:0006508">
    <property type="term" value="P:proteolysis"/>
    <property type="evidence" value="ECO:0007669"/>
    <property type="project" value="UniProtKB-KW"/>
</dbReference>
<evidence type="ECO:0000256" key="3">
    <source>
        <dbReference type="ARBA" id="ARBA00022801"/>
    </source>
</evidence>
<dbReference type="Pfam" id="PF08239">
    <property type="entry name" value="SH3_3"/>
    <property type="match status" value="2"/>
</dbReference>
<reference evidence="7 8" key="1">
    <citation type="submission" date="2020-09" db="EMBL/GenBank/DDBJ databases">
        <title>Characterization and genome sequencing of Ruminiclostridium sp. nov. MA18.</title>
        <authorList>
            <person name="Rettenmaier R."/>
            <person name="Kowollik M.-L."/>
            <person name="Liebl W."/>
            <person name="Zverlov V."/>
        </authorList>
    </citation>
    <scope>NUCLEOTIDE SEQUENCE [LARGE SCALE GENOMIC DNA]</scope>
    <source>
        <strain evidence="7 8">MA18</strain>
    </source>
</reference>
<feature type="domain" description="SH3b" evidence="5">
    <location>
        <begin position="29"/>
        <end position="90"/>
    </location>
</feature>
<dbReference type="InterPro" id="IPR000064">
    <property type="entry name" value="NLP_P60_dom"/>
</dbReference>
<evidence type="ECO:0000256" key="1">
    <source>
        <dbReference type="ARBA" id="ARBA00007074"/>
    </source>
</evidence>